<feature type="chain" id="PRO_5013170022" description="VCBS repeat-containing protein" evidence="1">
    <location>
        <begin position="17"/>
        <end position="317"/>
    </location>
</feature>
<feature type="signal peptide" evidence="1">
    <location>
        <begin position="1"/>
        <end position="16"/>
    </location>
</feature>
<comment type="caution">
    <text evidence="2">The sequence shown here is derived from an EMBL/GenBank/DDBJ whole genome shotgun (WGS) entry which is preliminary data.</text>
</comment>
<sequence length="317" mass="33909">MRTLLFALALASGAAAQPLTPFPAPERASEGVCTQHEALRVCRAEANGEATIRVDRGAQRLARWPVAAGVQAGDFAAFEADLDRDGERDLIVATQEAVSNGLAVAYWRVDVLASGTSGPAYSFTVEDFDASGQSFAHDGARLVLWATDWISGPDPRGRRPEGMYVVGRPFYLASGGLVPARGLPLRARRLLHSFSRDAGEGPVGWLSDRRAESLRTDLALAGCRQSSREVTVGSAETREDEQGEAYTALSLGGGELIYTRGAYVPDAEAITHLGDAASGRLFPPDYAPPGLPDRLKGPRRLTTCASGDWVQARVLWM</sequence>
<evidence type="ECO:0000313" key="3">
    <source>
        <dbReference type="Proteomes" id="UP000216446"/>
    </source>
</evidence>
<dbReference type="OrthoDB" id="9843383at2"/>
<keyword evidence="1" id="KW-0732">Signal</keyword>
<accession>A0A259TUU9</accession>
<gene>
    <name evidence="2" type="ORF">BSZ36_00160</name>
</gene>
<dbReference type="Proteomes" id="UP000216446">
    <property type="component" value="Unassembled WGS sequence"/>
</dbReference>
<dbReference type="AlphaFoldDB" id="A0A259TUU9"/>
<evidence type="ECO:0000313" key="2">
    <source>
        <dbReference type="EMBL" id="OZC01535.1"/>
    </source>
</evidence>
<reference evidence="2 3" key="1">
    <citation type="submission" date="2016-11" db="EMBL/GenBank/DDBJ databases">
        <title>Study of marine rhodopsin-containing bacteria.</title>
        <authorList>
            <person name="Yoshizawa S."/>
            <person name="Kumagai Y."/>
            <person name="Kogure K."/>
        </authorList>
    </citation>
    <scope>NUCLEOTIDE SEQUENCE [LARGE SCALE GENOMIC DNA]</scope>
    <source>
        <strain evidence="2 3">SG-29</strain>
    </source>
</reference>
<organism evidence="2 3">
    <name type="scientific">Rubricoccus marinus</name>
    <dbReference type="NCBI Taxonomy" id="716817"/>
    <lineage>
        <taxon>Bacteria</taxon>
        <taxon>Pseudomonadati</taxon>
        <taxon>Rhodothermota</taxon>
        <taxon>Rhodothermia</taxon>
        <taxon>Rhodothermales</taxon>
        <taxon>Rubricoccaceae</taxon>
        <taxon>Rubricoccus</taxon>
    </lineage>
</organism>
<protein>
    <recommendedName>
        <fullName evidence="4">VCBS repeat-containing protein</fullName>
    </recommendedName>
</protein>
<name>A0A259TUU9_9BACT</name>
<evidence type="ECO:0008006" key="4">
    <source>
        <dbReference type="Google" id="ProtNLM"/>
    </source>
</evidence>
<dbReference type="InParanoid" id="A0A259TUU9"/>
<dbReference type="RefSeq" id="WP_094545150.1">
    <property type="nucleotide sequence ID" value="NZ_MQWB01000001.1"/>
</dbReference>
<proteinExistence type="predicted"/>
<dbReference type="EMBL" id="MQWB01000001">
    <property type="protein sequence ID" value="OZC01535.1"/>
    <property type="molecule type" value="Genomic_DNA"/>
</dbReference>
<evidence type="ECO:0000256" key="1">
    <source>
        <dbReference type="SAM" id="SignalP"/>
    </source>
</evidence>
<keyword evidence="3" id="KW-1185">Reference proteome</keyword>